<evidence type="ECO:0000313" key="12">
    <source>
        <dbReference type="Proteomes" id="UP000316852"/>
    </source>
</evidence>
<dbReference type="AlphaFoldDB" id="A0A538T7U0"/>
<feature type="transmembrane region" description="Helical" evidence="9">
    <location>
        <begin position="270"/>
        <end position="290"/>
    </location>
</feature>
<reference evidence="11 12" key="1">
    <citation type="journal article" date="2019" name="Nat. Microbiol.">
        <title>Mediterranean grassland soil C-N compound turnover is dependent on rainfall and depth, and is mediated by genomically divergent microorganisms.</title>
        <authorList>
            <person name="Diamond S."/>
            <person name="Andeer P.F."/>
            <person name="Li Z."/>
            <person name="Crits-Christoph A."/>
            <person name="Burstein D."/>
            <person name="Anantharaman K."/>
            <person name="Lane K.R."/>
            <person name="Thomas B.C."/>
            <person name="Pan C."/>
            <person name="Northen T.R."/>
            <person name="Banfield J.F."/>
        </authorList>
    </citation>
    <scope>NUCLEOTIDE SEQUENCE [LARGE SCALE GENOMIC DNA]</scope>
    <source>
        <strain evidence="11">WS_6</strain>
    </source>
</reference>
<evidence type="ECO:0000256" key="2">
    <source>
        <dbReference type="ARBA" id="ARBA00009749"/>
    </source>
</evidence>
<dbReference type="Proteomes" id="UP000316852">
    <property type="component" value="Unassembled WGS sequence"/>
</dbReference>
<dbReference type="Pfam" id="PF00571">
    <property type="entry name" value="CBS"/>
    <property type="match status" value="2"/>
</dbReference>
<evidence type="ECO:0000256" key="3">
    <source>
        <dbReference type="ARBA" id="ARBA00022448"/>
    </source>
</evidence>
<dbReference type="Pfam" id="PF03448">
    <property type="entry name" value="MgtE_N"/>
    <property type="match status" value="1"/>
</dbReference>
<proteinExistence type="inferred from homology"/>
<dbReference type="SMART" id="SM00924">
    <property type="entry name" value="MgtE_N"/>
    <property type="match status" value="1"/>
</dbReference>
<comment type="caution">
    <text evidence="11">The sequence shown here is derived from an EMBL/GenBank/DDBJ whole genome shotgun (WGS) entry which is preliminary data.</text>
</comment>
<organism evidence="11 12">
    <name type="scientific">Eiseniibacteriota bacterium</name>
    <dbReference type="NCBI Taxonomy" id="2212470"/>
    <lineage>
        <taxon>Bacteria</taxon>
        <taxon>Candidatus Eiseniibacteriota</taxon>
    </lineage>
</organism>
<keyword evidence="9" id="KW-0479">Metal-binding</keyword>
<evidence type="ECO:0000256" key="5">
    <source>
        <dbReference type="ARBA" id="ARBA00022842"/>
    </source>
</evidence>
<keyword evidence="3 9" id="KW-0813">Transport</keyword>
<dbReference type="PANTHER" id="PTHR43773">
    <property type="entry name" value="MAGNESIUM TRANSPORTER MGTE"/>
    <property type="match status" value="1"/>
</dbReference>
<dbReference type="SUPFAM" id="SSF54631">
    <property type="entry name" value="CBS-domain pair"/>
    <property type="match status" value="1"/>
</dbReference>
<dbReference type="CDD" id="cd04606">
    <property type="entry name" value="CBS_pair_Mg_transporter"/>
    <property type="match status" value="1"/>
</dbReference>
<dbReference type="NCBIfam" id="TIGR00400">
    <property type="entry name" value="mgtE"/>
    <property type="match status" value="1"/>
</dbReference>
<feature type="transmembrane region" description="Helical" evidence="9">
    <location>
        <begin position="417"/>
        <end position="440"/>
    </location>
</feature>
<feature type="transmembrane region" description="Helical" evidence="9">
    <location>
        <begin position="302"/>
        <end position="323"/>
    </location>
</feature>
<gene>
    <name evidence="11" type="primary">mgtE</name>
    <name evidence="11" type="ORF">E6K76_04175</name>
</gene>
<dbReference type="InterPro" id="IPR036739">
    <property type="entry name" value="SLC41_membr_dom_sf"/>
</dbReference>
<keyword evidence="7 9" id="KW-0472">Membrane</keyword>
<comment type="similarity">
    <text evidence="2 9">Belongs to the SLC41A transporter family.</text>
</comment>
<dbReference type="SMART" id="SM00116">
    <property type="entry name" value="CBS"/>
    <property type="match status" value="2"/>
</dbReference>
<dbReference type="PROSITE" id="PS51371">
    <property type="entry name" value="CBS"/>
    <property type="match status" value="2"/>
</dbReference>
<evidence type="ECO:0000256" key="4">
    <source>
        <dbReference type="ARBA" id="ARBA00022692"/>
    </source>
</evidence>
<evidence type="ECO:0000256" key="6">
    <source>
        <dbReference type="ARBA" id="ARBA00022989"/>
    </source>
</evidence>
<evidence type="ECO:0000256" key="8">
    <source>
        <dbReference type="PROSITE-ProRule" id="PRU00703"/>
    </source>
</evidence>
<keyword evidence="5 9" id="KW-0460">Magnesium</keyword>
<feature type="domain" description="CBS" evidence="10">
    <location>
        <begin position="186"/>
        <end position="242"/>
    </location>
</feature>
<keyword evidence="8" id="KW-0129">CBS domain</keyword>
<dbReference type="GO" id="GO:0005886">
    <property type="term" value="C:plasma membrane"/>
    <property type="evidence" value="ECO:0007669"/>
    <property type="project" value="UniProtKB-SubCell"/>
</dbReference>
<evidence type="ECO:0000256" key="1">
    <source>
        <dbReference type="ARBA" id="ARBA00004141"/>
    </source>
</evidence>
<dbReference type="InterPro" id="IPR006668">
    <property type="entry name" value="Mg_transptr_MgtE_intracell_dom"/>
</dbReference>
<evidence type="ECO:0000256" key="7">
    <source>
        <dbReference type="ARBA" id="ARBA00023136"/>
    </source>
</evidence>
<comment type="function">
    <text evidence="9">Acts as a magnesium transporter.</text>
</comment>
<accession>A0A538T7U0</accession>
<keyword evidence="4 9" id="KW-0812">Transmembrane</keyword>
<dbReference type="PANTHER" id="PTHR43773:SF1">
    <property type="entry name" value="MAGNESIUM TRANSPORTER MGTE"/>
    <property type="match status" value="1"/>
</dbReference>
<feature type="transmembrane region" description="Helical" evidence="9">
    <location>
        <begin position="344"/>
        <end position="363"/>
    </location>
</feature>
<comment type="subunit">
    <text evidence="9">Homodimer.</text>
</comment>
<keyword evidence="6 9" id="KW-1133">Transmembrane helix</keyword>
<sequence length="445" mass="49154">MPPPNPESNVAERLAAEDLLEAWNLLVPEDRLESFQALPRPEAEDLFLSLSARDQAELLRALPHAERRSWIRLLAPDDAADLIQEIPPEEREEILALLDDTTRKEVNGLLAYAEDDAGGLMNPRYVRVRPDMSVDEAITYLRRQAADRAGAMYYAYVLDPEQKLRGVVSFRKLLSARPEQRVEELMQTDLITVPEAMDQEDLSRLFATYRLVSFPVVDAEGRMKGIVTLDDIVDVVREEATEDIQKIGGTAALDAPYLRIGIMDMIKKRAGWLAALFIGETLTATAMGYFEAEIGRAVVLALFVPLVISSGGNSGGQATTLIIRAMALGEVRLRDWWRVVRREIFSGLGLGLILATIGVIRILTWQALFHTYGPYHLLVALTVAASLVGVVLWGTLVGSMLPFLLRRLGFDPASASAPFVATLVDVTGLVIYFTTARIVLSGTLL</sequence>
<comment type="subcellular location">
    <subcellularLocation>
        <location evidence="9">Cell membrane</location>
        <topology evidence="9">Multi-pass membrane protein</topology>
    </subcellularLocation>
    <subcellularLocation>
        <location evidence="1">Membrane</location>
        <topology evidence="1">Multi-pass membrane protein</topology>
    </subcellularLocation>
</comment>
<feature type="domain" description="CBS" evidence="10">
    <location>
        <begin position="121"/>
        <end position="184"/>
    </location>
</feature>
<keyword evidence="9" id="KW-1003">Cell membrane</keyword>
<dbReference type="InterPro" id="IPR046342">
    <property type="entry name" value="CBS_dom_sf"/>
</dbReference>
<dbReference type="Pfam" id="PF01769">
    <property type="entry name" value="MgtE"/>
    <property type="match status" value="1"/>
</dbReference>
<dbReference type="InterPro" id="IPR038076">
    <property type="entry name" value="MgtE_N_sf"/>
</dbReference>
<dbReference type="Gene3D" id="3.10.580.10">
    <property type="entry name" value="CBS-domain"/>
    <property type="match status" value="1"/>
</dbReference>
<dbReference type="EMBL" id="VBOW01000020">
    <property type="protein sequence ID" value="TMQ59695.1"/>
    <property type="molecule type" value="Genomic_DNA"/>
</dbReference>
<dbReference type="GO" id="GO:0046872">
    <property type="term" value="F:metal ion binding"/>
    <property type="evidence" value="ECO:0007669"/>
    <property type="project" value="UniProtKB-KW"/>
</dbReference>
<dbReference type="Gene3D" id="1.10.357.20">
    <property type="entry name" value="SLC41 divalent cation transporters, integral membrane domain"/>
    <property type="match status" value="1"/>
</dbReference>
<dbReference type="SUPFAM" id="SSF158791">
    <property type="entry name" value="MgtE N-terminal domain-like"/>
    <property type="match status" value="1"/>
</dbReference>
<dbReference type="SUPFAM" id="SSF161093">
    <property type="entry name" value="MgtE membrane domain-like"/>
    <property type="match status" value="1"/>
</dbReference>
<protein>
    <recommendedName>
        <fullName evidence="9">Magnesium transporter MgtE</fullName>
    </recommendedName>
</protein>
<dbReference type="InterPro" id="IPR006669">
    <property type="entry name" value="MgtE_transporter"/>
</dbReference>
<evidence type="ECO:0000256" key="9">
    <source>
        <dbReference type="RuleBase" id="RU362011"/>
    </source>
</evidence>
<feature type="transmembrane region" description="Helical" evidence="9">
    <location>
        <begin position="375"/>
        <end position="405"/>
    </location>
</feature>
<dbReference type="GO" id="GO:0015095">
    <property type="term" value="F:magnesium ion transmembrane transporter activity"/>
    <property type="evidence" value="ECO:0007669"/>
    <property type="project" value="UniProtKB-UniRule"/>
</dbReference>
<dbReference type="InterPro" id="IPR000644">
    <property type="entry name" value="CBS_dom"/>
</dbReference>
<evidence type="ECO:0000259" key="10">
    <source>
        <dbReference type="PROSITE" id="PS51371"/>
    </source>
</evidence>
<dbReference type="InterPro" id="IPR006667">
    <property type="entry name" value="SLC41_membr_dom"/>
</dbReference>
<name>A0A538T7U0_UNCEI</name>
<dbReference type="Gene3D" id="1.25.60.10">
    <property type="entry name" value="MgtE N-terminal domain-like"/>
    <property type="match status" value="1"/>
</dbReference>
<evidence type="ECO:0000313" key="11">
    <source>
        <dbReference type="EMBL" id="TMQ59695.1"/>
    </source>
</evidence>